<proteinExistence type="predicted"/>
<protein>
    <recommendedName>
        <fullName evidence="1">Reverse transcriptase domain-containing protein</fullName>
    </recommendedName>
</protein>
<dbReference type="AlphaFoldDB" id="A0A2N9IM60"/>
<dbReference type="PANTHER" id="PTHR33116">
    <property type="entry name" value="REVERSE TRANSCRIPTASE ZINC-BINDING DOMAIN-CONTAINING PROTEIN-RELATED-RELATED"/>
    <property type="match status" value="1"/>
</dbReference>
<dbReference type="Gene3D" id="3.60.10.10">
    <property type="entry name" value="Endonuclease/exonuclease/phosphatase"/>
    <property type="match status" value="1"/>
</dbReference>
<feature type="domain" description="Reverse transcriptase" evidence="1">
    <location>
        <begin position="567"/>
        <end position="666"/>
    </location>
</feature>
<reference evidence="2" key="1">
    <citation type="submission" date="2018-02" db="EMBL/GenBank/DDBJ databases">
        <authorList>
            <person name="Cohen D.B."/>
            <person name="Kent A.D."/>
        </authorList>
    </citation>
    <scope>NUCLEOTIDE SEQUENCE</scope>
</reference>
<dbReference type="InterPro" id="IPR000477">
    <property type="entry name" value="RT_dom"/>
</dbReference>
<sequence length="1029" mass="118428">MGDKRYFQVESKSFEIVKHAYEVNLIECGRNHVSNVSMGFAAASWFRDALHEINGLLLPKVNEKQSSNHWWPIAGAFTAQGLHVSNSRKESLEVDNVVEKVWGNSKEWFLELRDGKRLRLSEGLRNLTPAVDDSISQRVLQWVEEQGLGWSVCTEEENTGAGSETELAMVEKIMSEESEEPLMVKPLAVVIPQEKLVEASYEGYEDKVIDLLVAIDARRQQGVSGSGILLMWDSRVVEKMEEAVGQYFVSCKFRNITDQWVWIFTGVYGSNLVRERLSLWDELAGIKSWWDAPRVVGWDFNVIRFPTEKSHSNSFTPAMHDFSDFISTHGLIDNPLFGGKRVDQVGVGSLSHHVEGFPSFILANKLKALKSYLRRWNVEVFGNVIMKKNALMLELHGLDYEEENRSLSAEEKIRKEIVSADLEKMILLEEISLRQKSRVLWLKEGDKNSKFFHRIANSNRNRNSIGQLYVDGTVSTNQEAIQEHIMQFYEKLYMEDYYQRPLLDGLRFSVLSDEELEGLDRPFIEDEVLAVVKDFNGDKAVVSSSQNAFVKSRQILDSVLIANECLDSRLKSGVPGGDSLSPMLFVIIMEAFSRMMDEAVRGGYISGFFVGGRDTSHLMLSHLLFADDTIIFCDAVLDHILYLRFVPTWLEAITGLQVNLGKSELVPVGVVQDIEELACILGCKTASLPMQYLDLPLGAKFKSKEIWNPVLEKVERRLSGWKCSYRLKGGRLTSITTYFMSLFPIPMAVAKRIERLQRGFLWQDALLRRVIVDKYGDEGGGWSTQLVSGPYGVSLWKYIRKEWETFSQFLEFKVGDGSRIRFWSDIWCGVVPLRVEFPDLFQITRDKEALVSTHLRVWNDVMHWELDHSGDGETIEHLFLHCKVAKEMWDTVFTLFGLTWVMPKRVVDLLSCWQGKMGRHRNIEVWRAVPHCLMWCLWKERNAHLFEDNDRNVLELKMLFFRTLFGWMTATGLFPSLSYLEFFDLCSIRLSFGIIKRFDKFSRKHSIMFEDGAIEFLDMTKEDWEFVTL</sequence>
<evidence type="ECO:0000313" key="2">
    <source>
        <dbReference type="EMBL" id="SPD25189.1"/>
    </source>
</evidence>
<dbReference type="PANTHER" id="PTHR33116:SF78">
    <property type="entry name" value="OS12G0587133 PROTEIN"/>
    <property type="match status" value="1"/>
</dbReference>
<organism evidence="2">
    <name type="scientific">Fagus sylvatica</name>
    <name type="common">Beechnut</name>
    <dbReference type="NCBI Taxonomy" id="28930"/>
    <lineage>
        <taxon>Eukaryota</taxon>
        <taxon>Viridiplantae</taxon>
        <taxon>Streptophyta</taxon>
        <taxon>Embryophyta</taxon>
        <taxon>Tracheophyta</taxon>
        <taxon>Spermatophyta</taxon>
        <taxon>Magnoliopsida</taxon>
        <taxon>eudicotyledons</taxon>
        <taxon>Gunneridae</taxon>
        <taxon>Pentapetalae</taxon>
        <taxon>rosids</taxon>
        <taxon>fabids</taxon>
        <taxon>Fagales</taxon>
        <taxon>Fagaceae</taxon>
        <taxon>Fagus</taxon>
    </lineage>
</organism>
<dbReference type="EMBL" id="OIVN01006106">
    <property type="protein sequence ID" value="SPD25189.1"/>
    <property type="molecule type" value="Genomic_DNA"/>
</dbReference>
<dbReference type="InterPro" id="IPR036691">
    <property type="entry name" value="Endo/exonu/phosph_ase_sf"/>
</dbReference>
<name>A0A2N9IM60_FAGSY</name>
<dbReference type="Pfam" id="PF00078">
    <property type="entry name" value="RVT_1"/>
    <property type="match status" value="1"/>
</dbReference>
<evidence type="ECO:0000259" key="1">
    <source>
        <dbReference type="Pfam" id="PF00078"/>
    </source>
</evidence>
<gene>
    <name evidence="2" type="ORF">FSB_LOCUS53071</name>
</gene>
<accession>A0A2N9IM60</accession>